<dbReference type="SMART" id="SM00542">
    <property type="entry name" value="FYRC"/>
    <property type="match status" value="1"/>
</dbReference>
<evidence type="ECO:0000256" key="7">
    <source>
        <dbReference type="ARBA" id="ARBA00022833"/>
    </source>
</evidence>
<feature type="domain" description="PHD-type" evidence="15">
    <location>
        <begin position="643"/>
        <end position="767"/>
    </location>
</feature>
<dbReference type="GO" id="GO:0006357">
    <property type="term" value="P:regulation of transcription by RNA polymerase II"/>
    <property type="evidence" value="ECO:0000318"/>
    <property type="project" value="GO_Central"/>
</dbReference>
<dbReference type="InterPro" id="IPR034732">
    <property type="entry name" value="EPHD"/>
</dbReference>
<dbReference type="AlphaFoldDB" id="A0A0K9NPN7"/>
<reference evidence="17" key="1">
    <citation type="journal article" date="2016" name="Nature">
        <title>The genome of the seagrass Zostera marina reveals angiosperm adaptation to the sea.</title>
        <authorList>
            <person name="Olsen J.L."/>
            <person name="Rouze P."/>
            <person name="Verhelst B."/>
            <person name="Lin Y.-C."/>
            <person name="Bayer T."/>
            <person name="Collen J."/>
            <person name="Dattolo E."/>
            <person name="De Paoli E."/>
            <person name="Dittami S."/>
            <person name="Maumus F."/>
            <person name="Michel G."/>
            <person name="Kersting A."/>
            <person name="Lauritano C."/>
            <person name="Lohaus R."/>
            <person name="Toepel M."/>
            <person name="Tonon T."/>
            <person name="Vanneste K."/>
            <person name="Amirebrahimi M."/>
            <person name="Brakel J."/>
            <person name="Bostroem C."/>
            <person name="Chovatia M."/>
            <person name="Grimwood J."/>
            <person name="Jenkins J.W."/>
            <person name="Jueterbock A."/>
            <person name="Mraz A."/>
            <person name="Stam W.T."/>
            <person name="Tice H."/>
            <person name="Bornberg-Bauer E."/>
            <person name="Green P.J."/>
            <person name="Pearson G.A."/>
            <person name="Procaccini G."/>
            <person name="Duarte C.M."/>
            <person name="Schmutz J."/>
            <person name="Reusch T.B.H."/>
            <person name="Van de Peer Y."/>
        </authorList>
    </citation>
    <scope>NUCLEOTIDE SEQUENCE [LARGE SCALE GENOMIC DNA]</scope>
    <source>
        <strain evidence="17">cv. Finnish</strain>
    </source>
</reference>
<dbReference type="GO" id="GO:0008270">
    <property type="term" value="F:zinc ion binding"/>
    <property type="evidence" value="ECO:0007669"/>
    <property type="project" value="UniProtKB-KW"/>
</dbReference>
<dbReference type="InterPro" id="IPR001214">
    <property type="entry name" value="SET_dom"/>
</dbReference>
<dbReference type="InterPro" id="IPR011011">
    <property type="entry name" value="Znf_FYVE_PHD"/>
</dbReference>
<feature type="domain" description="PHD-type" evidence="11">
    <location>
        <begin position="587"/>
        <end position="638"/>
    </location>
</feature>
<name>A0A0K9NPN7_ZOSMR</name>
<evidence type="ECO:0000256" key="10">
    <source>
        <dbReference type="PROSITE-ProRule" id="PRU00146"/>
    </source>
</evidence>
<keyword evidence="17" id="KW-1185">Reference proteome</keyword>
<dbReference type="FunFam" id="3.30.40.10:FF:000293">
    <property type="entry name" value="Histone-lysine N-methyltransferase"/>
    <property type="match status" value="1"/>
</dbReference>
<dbReference type="Gene3D" id="2.30.30.140">
    <property type="match status" value="2"/>
</dbReference>
<keyword evidence="3 16" id="KW-0808">Transferase</keyword>
<dbReference type="EMBL" id="LFYR01001898">
    <property type="protein sequence ID" value="KMZ58734.1"/>
    <property type="molecule type" value="Genomic_DNA"/>
</dbReference>
<evidence type="ECO:0000256" key="9">
    <source>
        <dbReference type="ARBA" id="ARBA00023242"/>
    </source>
</evidence>
<dbReference type="STRING" id="29655.A0A0K9NPN7"/>
<dbReference type="PROSITE" id="PS50016">
    <property type="entry name" value="ZF_PHD_2"/>
    <property type="match status" value="1"/>
</dbReference>
<dbReference type="GO" id="GO:0140993">
    <property type="term" value="F:histone modifying activity"/>
    <property type="evidence" value="ECO:0007669"/>
    <property type="project" value="UniProtKB-ARBA"/>
</dbReference>
<dbReference type="PROSITE" id="PS51805">
    <property type="entry name" value="EPHD"/>
    <property type="match status" value="1"/>
</dbReference>
<dbReference type="Pfam" id="PF00856">
    <property type="entry name" value="SET"/>
    <property type="match status" value="1"/>
</dbReference>
<dbReference type="SMART" id="SM00293">
    <property type="entry name" value="PWWP"/>
    <property type="match status" value="1"/>
</dbReference>
<evidence type="ECO:0000256" key="2">
    <source>
        <dbReference type="ARBA" id="ARBA00022603"/>
    </source>
</evidence>
<keyword evidence="9" id="KW-0539">Nucleus</keyword>
<dbReference type="InterPro" id="IPR013083">
    <property type="entry name" value="Znf_RING/FYVE/PHD"/>
</dbReference>
<gene>
    <name evidence="16" type="ORF">ZOSMA_74G00780</name>
</gene>
<dbReference type="OrthoDB" id="308383at2759"/>
<evidence type="ECO:0000313" key="16">
    <source>
        <dbReference type="EMBL" id="KMZ58734.1"/>
    </source>
</evidence>
<dbReference type="Pfam" id="PF13832">
    <property type="entry name" value="zf-HC5HC2H_2"/>
    <property type="match status" value="1"/>
</dbReference>
<dbReference type="Gene3D" id="2.170.270.10">
    <property type="entry name" value="SET domain"/>
    <property type="match status" value="1"/>
</dbReference>
<dbReference type="CDD" id="cd10518">
    <property type="entry name" value="SET_SETD1-like"/>
    <property type="match status" value="1"/>
</dbReference>
<protein>
    <submittedName>
        <fullName evidence="16">Histone-lysine N-methyltransferase</fullName>
    </submittedName>
</protein>
<dbReference type="GO" id="GO:0008168">
    <property type="term" value="F:methyltransferase activity"/>
    <property type="evidence" value="ECO:0007669"/>
    <property type="project" value="UniProtKB-KW"/>
</dbReference>
<evidence type="ECO:0000256" key="3">
    <source>
        <dbReference type="ARBA" id="ARBA00022679"/>
    </source>
</evidence>
<dbReference type="PROSITE" id="PS51543">
    <property type="entry name" value="FYRC"/>
    <property type="match status" value="1"/>
</dbReference>
<feature type="domain" description="PWWP" evidence="13">
    <location>
        <begin position="293"/>
        <end position="356"/>
    </location>
</feature>
<dbReference type="InterPro" id="IPR003889">
    <property type="entry name" value="FYrich_C"/>
</dbReference>
<dbReference type="InterPro" id="IPR003616">
    <property type="entry name" value="Post-SET_dom"/>
</dbReference>
<dbReference type="Pfam" id="PF05965">
    <property type="entry name" value="FYRC"/>
    <property type="match status" value="1"/>
</dbReference>
<evidence type="ECO:0000256" key="4">
    <source>
        <dbReference type="ARBA" id="ARBA00022691"/>
    </source>
</evidence>
<dbReference type="Gene3D" id="3.30.40.10">
    <property type="entry name" value="Zinc/RING finger domain, C3HC4 (zinc finger)"/>
    <property type="match status" value="2"/>
</dbReference>
<dbReference type="GO" id="GO:0005634">
    <property type="term" value="C:nucleus"/>
    <property type="evidence" value="ECO:0007669"/>
    <property type="project" value="UniProtKB-SubCell"/>
</dbReference>
<dbReference type="SUPFAM" id="SSF57903">
    <property type="entry name" value="FYVE/PHD zinc finger"/>
    <property type="match status" value="1"/>
</dbReference>
<evidence type="ECO:0000259" key="13">
    <source>
        <dbReference type="PROSITE" id="PS50812"/>
    </source>
</evidence>
<dbReference type="InterPro" id="IPR000313">
    <property type="entry name" value="PWWP_dom"/>
</dbReference>
<evidence type="ECO:0000256" key="8">
    <source>
        <dbReference type="ARBA" id="ARBA00022853"/>
    </source>
</evidence>
<dbReference type="SUPFAM" id="SSF63748">
    <property type="entry name" value="Tudor/PWWP/MBT"/>
    <property type="match status" value="1"/>
</dbReference>
<evidence type="ECO:0000259" key="15">
    <source>
        <dbReference type="PROSITE" id="PS51805"/>
    </source>
</evidence>
<evidence type="ECO:0000259" key="12">
    <source>
        <dbReference type="PROSITE" id="PS50280"/>
    </source>
</evidence>
<dbReference type="InterPro" id="IPR050701">
    <property type="entry name" value="Histone_Mod_Regulator"/>
</dbReference>
<dbReference type="PROSITE" id="PS50868">
    <property type="entry name" value="POST_SET"/>
    <property type="match status" value="1"/>
</dbReference>
<dbReference type="Pfam" id="PF05964">
    <property type="entry name" value="FYRN"/>
    <property type="match status" value="1"/>
</dbReference>
<dbReference type="Pfam" id="PF00855">
    <property type="entry name" value="PWWP"/>
    <property type="match status" value="1"/>
</dbReference>
<dbReference type="CDD" id="cd15662">
    <property type="entry name" value="ePHD_ATX1_2_like"/>
    <property type="match status" value="1"/>
</dbReference>
<keyword evidence="5" id="KW-0479">Metal-binding</keyword>
<dbReference type="InterPro" id="IPR041956">
    <property type="entry name" value="ATX1/2_ePHD"/>
</dbReference>
<organism evidence="16 17">
    <name type="scientific">Zostera marina</name>
    <name type="common">Eelgrass</name>
    <dbReference type="NCBI Taxonomy" id="29655"/>
    <lineage>
        <taxon>Eukaryota</taxon>
        <taxon>Viridiplantae</taxon>
        <taxon>Streptophyta</taxon>
        <taxon>Embryophyta</taxon>
        <taxon>Tracheophyta</taxon>
        <taxon>Spermatophyta</taxon>
        <taxon>Magnoliopsida</taxon>
        <taxon>Liliopsida</taxon>
        <taxon>Zosteraceae</taxon>
        <taxon>Zostera</taxon>
    </lineage>
</organism>
<dbReference type="SMART" id="SM00541">
    <property type="entry name" value="FYRN"/>
    <property type="match status" value="1"/>
</dbReference>
<dbReference type="InterPro" id="IPR019787">
    <property type="entry name" value="Znf_PHD-finger"/>
</dbReference>
<dbReference type="PANTHER" id="PTHR13793:SF140">
    <property type="entry name" value="HISTONE-LYSINE N-METHYLTRANSFERASE ATX2"/>
    <property type="match status" value="1"/>
</dbReference>
<dbReference type="CDD" id="cd20404">
    <property type="entry name" value="Tudor_Agenet_AtEML-like"/>
    <property type="match status" value="1"/>
</dbReference>
<keyword evidence="8" id="KW-0156">Chromatin regulator</keyword>
<sequence length="1055" mass="120453">MKCDNEDGDIEVNRRRHGQMRDLYSSTSPCINSCEASNVMSKKGKMKQLTVIEKDEGKESDQGVINEPLLVYSRRRKRRNDSNSMGEKSFFDKFGEIEEGGCFKEVNVEIVDEKEMNLAVFGKKRKRRMSCEMIGIENGFGRSLGRCGGVVRGFEVEVVGMEKSSVVCDKGLKEVVSGSSKVKRWVELSFEGADPISFVGLQCKVFWPLDNDWYIGFINGYNAEAQEHQIQYKDGDAESLILSNERIKFYISFVGMQDLNLKYCTSDVEKKAYNYDEMLALAASYDDCYDFEVGDIVWAKLSGYSTWPALVLDEARASALGSLKPHMKEKTVPVQFFGIHDLARINIKRVKSFFRGLLSSLHLKCKQSRFEQSLEEAKMYLSQRQLPKKMIDMQKDIEDEGCKNKDGDISSCNRELQKRMTSDNTCPLEIGDLCVTSLGKIVFDSEYFHNRHSIWPEGYTASRKFMSISKPRVNTIYKMEVLRNPKTKARPLFRITLDDGEQIDGSNPTACWRKIYSRIQRNTFKKSKIYVEDKLHKSGAFMFGFSNQKISQLIQNLPHCRTLSKNIEYSSNLPSGYRSVCVDWKDIDRCNVCYMDEEYEDNLFLQCDKCRMMVHARCYGEIEPLNGVLWFCNLCRPGALNFPPPCCLCPVIGGAIKPTTDGRWAHLTCAMWIPETCLLDIKRMEPIDGIDKINKDRWKLLCSICGVSYGACIQCCNYSCCSAYHPLCARAADLWVEPENESQLHLLSVDEGEEQCIRLVSYCKKHRQSFKEYSPSKEKTPEPYQETLSCIPTSNSSGCARTEPYNFFGRRGQKEPQIFASASMKRLYRKNTPYLVSGCLQNGSVESPCNKYVQSITTNAVAKLKLHQCDAPCGISSMGEKYQYMKATCKKRLVFGKSQIHGFGVFTKIEHKAGDMVIEYAGEIVRSPIADIREHRIYNTLVGAGTYMFRMDNERVVDATRAGSIAHLINHSCQPNCYSRTIAVHGDDHIIIFAKRDISQWEELTYDYRFFSKDEQLSCFCGSSKCRGVVNDVEAEQQLTSLWIPRCELTPWHED</sequence>
<keyword evidence="7" id="KW-0862">Zinc</keyword>
<evidence type="ECO:0000256" key="1">
    <source>
        <dbReference type="ARBA" id="ARBA00004123"/>
    </source>
</evidence>
<evidence type="ECO:0000259" key="11">
    <source>
        <dbReference type="PROSITE" id="PS50016"/>
    </source>
</evidence>
<proteinExistence type="predicted"/>
<keyword evidence="2 16" id="KW-0489">Methyltransferase</keyword>
<dbReference type="PROSITE" id="PS50280">
    <property type="entry name" value="SET"/>
    <property type="match status" value="1"/>
</dbReference>
<dbReference type="SMART" id="SM00317">
    <property type="entry name" value="SET"/>
    <property type="match status" value="1"/>
</dbReference>
<evidence type="ECO:0000313" key="17">
    <source>
        <dbReference type="Proteomes" id="UP000036987"/>
    </source>
</evidence>
<keyword evidence="6 10" id="KW-0863">Zinc-finger</keyword>
<accession>A0A0K9NPN7</accession>
<evidence type="ECO:0000256" key="6">
    <source>
        <dbReference type="ARBA" id="ARBA00022771"/>
    </source>
</evidence>
<dbReference type="SMART" id="SM00249">
    <property type="entry name" value="PHD"/>
    <property type="match status" value="2"/>
</dbReference>
<dbReference type="InterPro" id="IPR019786">
    <property type="entry name" value="Zinc_finger_PHD-type_CS"/>
</dbReference>
<comment type="subcellular location">
    <subcellularLocation>
        <location evidence="1">Nucleus</location>
    </subcellularLocation>
</comment>
<feature type="domain" description="SET" evidence="12">
    <location>
        <begin position="891"/>
        <end position="1009"/>
    </location>
</feature>
<comment type="caution">
    <text evidence="16">The sequence shown here is derived from an EMBL/GenBank/DDBJ whole genome shotgun (WGS) entry which is preliminary data.</text>
</comment>
<dbReference type="SUPFAM" id="SSF82199">
    <property type="entry name" value="SET domain"/>
    <property type="match status" value="1"/>
</dbReference>
<dbReference type="InterPro" id="IPR001965">
    <property type="entry name" value="Znf_PHD"/>
</dbReference>
<dbReference type="InterPro" id="IPR046341">
    <property type="entry name" value="SET_dom_sf"/>
</dbReference>
<dbReference type="InterPro" id="IPR003888">
    <property type="entry name" value="FYrich_N"/>
</dbReference>
<dbReference type="PANTHER" id="PTHR13793">
    <property type="entry name" value="PHD FINGER PROTEINS"/>
    <property type="match status" value="1"/>
</dbReference>
<dbReference type="Proteomes" id="UP000036987">
    <property type="component" value="Unassembled WGS sequence"/>
</dbReference>
<dbReference type="Gene3D" id="3.30.160.360">
    <property type="match status" value="1"/>
</dbReference>
<dbReference type="OMA" id="PYIVSGF"/>
<dbReference type="GO" id="GO:0032259">
    <property type="term" value="P:methylation"/>
    <property type="evidence" value="ECO:0007669"/>
    <property type="project" value="UniProtKB-KW"/>
</dbReference>
<dbReference type="GO" id="GO:0000785">
    <property type="term" value="C:chromatin"/>
    <property type="evidence" value="ECO:0000318"/>
    <property type="project" value="GO_Central"/>
</dbReference>
<dbReference type="PROSITE" id="PS01359">
    <property type="entry name" value="ZF_PHD_1"/>
    <property type="match status" value="1"/>
</dbReference>
<evidence type="ECO:0000259" key="14">
    <source>
        <dbReference type="PROSITE" id="PS50868"/>
    </source>
</evidence>
<dbReference type="CDD" id="cd20142">
    <property type="entry name" value="PWWP_AtATX1-like"/>
    <property type="match status" value="1"/>
</dbReference>
<keyword evidence="4" id="KW-0949">S-adenosyl-L-methionine</keyword>
<dbReference type="PROSITE" id="PS50812">
    <property type="entry name" value="PWWP"/>
    <property type="match status" value="1"/>
</dbReference>
<feature type="domain" description="Post-SET" evidence="14">
    <location>
        <begin position="1015"/>
        <end position="1031"/>
    </location>
</feature>
<dbReference type="PROSITE" id="PS51542">
    <property type="entry name" value="FYRN"/>
    <property type="match status" value="1"/>
</dbReference>
<evidence type="ECO:0000256" key="5">
    <source>
        <dbReference type="ARBA" id="ARBA00022723"/>
    </source>
</evidence>